<evidence type="ECO:0000259" key="1">
    <source>
        <dbReference type="SMART" id="SM00343"/>
    </source>
</evidence>
<dbReference type="EMBL" id="RCHS01001512">
    <property type="protein sequence ID" value="RMX53100.1"/>
    <property type="molecule type" value="Genomic_DNA"/>
</dbReference>
<organism evidence="2 3">
    <name type="scientific">Pocillopora damicornis</name>
    <name type="common">Cauliflower coral</name>
    <name type="synonym">Millepora damicornis</name>
    <dbReference type="NCBI Taxonomy" id="46731"/>
    <lineage>
        <taxon>Eukaryota</taxon>
        <taxon>Metazoa</taxon>
        <taxon>Cnidaria</taxon>
        <taxon>Anthozoa</taxon>
        <taxon>Hexacorallia</taxon>
        <taxon>Scleractinia</taxon>
        <taxon>Astrocoeniina</taxon>
        <taxon>Pocilloporidae</taxon>
        <taxon>Pocillopora</taxon>
    </lineage>
</organism>
<gene>
    <name evidence="2" type="ORF">pdam_00015571</name>
</gene>
<protein>
    <recommendedName>
        <fullName evidence="1">CCHC-type domain-containing protein</fullName>
    </recommendedName>
</protein>
<sequence length="337" mass="38277">MLESGKKGGVHYTSHLAVIRKEASTSRQNQYNTRQQFLALFNTWCLLDSVGWPSYNRTKERLFTIFLALELPTLRERNVRKICEFFEVLLFNVESLRTLKSLSKLDAAVRFTFDKLDKWTINNPISNEPISKSSNFRRDQSRAFLAKHHETGNQSRASPGACLYCCSEQHKAMTCDNVQSIEETKKIHADKSLCFNCTSAKHRASDCQSRNTRRICNGKHHTSICYKKERREPGTTANLIGDSSVIHPVLVITMGGYKFRSLLDSGASHSYTSSTAINLMKAKAKSTSLRKIAMLTGVETRSVQVFEVVMRSVTGDFTLNVNVTKIENRKWGTFDLR</sequence>
<feature type="domain" description="CCHC-type" evidence="1">
    <location>
        <begin position="193"/>
        <end position="209"/>
    </location>
</feature>
<keyword evidence="3" id="KW-1185">Reference proteome</keyword>
<dbReference type="Proteomes" id="UP000275408">
    <property type="component" value="Unassembled WGS sequence"/>
</dbReference>
<evidence type="ECO:0000313" key="2">
    <source>
        <dbReference type="EMBL" id="RMX53100.1"/>
    </source>
</evidence>
<accession>A0A3M6UHE5</accession>
<name>A0A3M6UHE5_POCDA</name>
<dbReference type="InterPro" id="IPR001878">
    <property type="entry name" value="Znf_CCHC"/>
</dbReference>
<feature type="domain" description="CCHC-type" evidence="1">
    <location>
        <begin position="161"/>
        <end position="177"/>
    </location>
</feature>
<proteinExistence type="predicted"/>
<dbReference type="GO" id="GO:0008270">
    <property type="term" value="F:zinc ion binding"/>
    <property type="evidence" value="ECO:0007669"/>
    <property type="project" value="InterPro"/>
</dbReference>
<dbReference type="AlphaFoldDB" id="A0A3M6UHE5"/>
<dbReference type="GO" id="GO:0003676">
    <property type="term" value="F:nucleic acid binding"/>
    <property type="evidence" value="ECO:0007669"/>
    <property type="project" value="InterPro"/>
</dbReference>
<evidence type="ECO:0000313" key="3">
    <source>
        <dbReference type="Proteomes" id="UP000275408"/>
    </source>
</evidence>
<dbReference type="OrthoDB" id="5987174at2759"/>
<comment type="caution">
    <text evidence="2">The sequence shown here is derived from an EMBL/GenBank/DDBJ whole genome shotgun (WGS) entry which is preliminary data.</text>
</comment>
<reference evidence="2 3" key="1">
    <citation type="journal article" date="2018" name="Sci. Rep.">
        <title>Comparative analysis of the Pocillopora damicornis genome highlights role of immune system in coral evolution.</title>
        <authorList>
            <person name="Cunning R."/>
            <person name="Bay R.A."/>
            <person name="Gillette P."/>
            <person name="Baker A.C."/>
            <person name="Traylor-Knowles N."/>
        </authorList>
    </citation>
    <scope>NUCLEOTIDE SEQUENCE [LARGE SCALE GENOMIC DNA]</scope>
    <source>
        <strain evidence="2">RSMAS</strain>
        <tissue evidence="2">Whole animal</tissue>
    </source>
</reference>
<dbReference type="SMART" id="SM00343">
    <property type="entry name" value="ZnF_C2HC"/>
    <property type="match status" value="2"/>
</dbReference>